<sequence length="784" mass="89089">MPSLLASGSDKESTVATEIGVAPATSHVSKQARPALGDDTNTRPPVPKKGTAQPNAPRKGVAIKRKRALPDRPCDRAVYDDLTEAELFTMCDRDDVNIEKINVRIKQQIVDYLLMLDNKGMISDSGLDESEGEARSLPPPKTSERKLRTRKPAMRPTDAKPKTTKRKRGSIDEDDLPPPKPPRRQKLTNLRPEATPPLDDTATTHPAKPRDQMSVGDLKDVVLTAFVPGNLNVKSWYTLLKYAYKITLEEGEVSSLDPSTFRHPISKLMEKIVEHTGLRKEEDGGLRFLRLLVTRYDELKHEEEPKMKVAHGKAIEKEAKRTTKAQREENAKRLRDARQLEETQRRKEKAKREAEKAKKRGEERQREEQIAFKLANQDTKARTEVEEGISLETSSSSKTPASSKPKRPRLFTLQQELLDLRGPSIYNHKKASYDINRGIIKHKKWSMLWSRPSLISRRGYIRGVGREFAIDHALIPPYEPVGHVIRKRPAVQREVKDIFAYRKAKSLKDVSKEEWDERERQHRKGKKAMDALEDSKKVSKAMIKATMKRAMEEYLALKGGKKKNNFQDEILVAAVKSVEEDNMTNNPPKKQEAFSCSERKKREPKRKIIVEDGDDQEWRRELNQHLREDSEGLRKGGLASSRHSSASVGSSSKGSSEEPTARVNPRTGFLEFSGPAPLPKPSMPLDAIFAMKPVYRKPARDEDLQDDRRQTMKRPRLDHDQALKTTSRAGPKATSRPTQQFSAPSSSCPKKRGHEDYDRPTRANGSKGRSQRVARVDSYRPHYR</sequence>
<feature type="region of interest" description="Disordered" evidence="1">
    <location>
        <begin position="581"/>
        <end position="612"/>
    </location>
</feature>
<dbReference type="OrthoDB" id="10514959at2759"/>
<reference evidence="2 4" key="1">
    <citation type="journal article" date="2020" name="Stud. Mycol.">
        <title>101 Dothideomycetes genomes: a test case for predicting lifestyles and emergence of pathogens.</title>
        <authorList>
            <person name="Haridas S."/>
            <person name="Albert R."/>
            <person name="Binder M."/>
            <person name="Bloem J."/>
            <person name="Labutti K."/>
            <person name="Salamov A."/>
            <person name="Andreopoulos B."/>
            <person name="Baker S."/>
            <person name="Barry K."/>
            <person name="Bills G."/>
            <person name="Bluhm B."/>
            <person name="Cannon C."/>
            <person name="Castanera R."/>
            <person name="Culley D."/>
            <person name="Daum C."/>
            <person name="Ezra D."/>
            <person name="Gonzalez J."/>
            <person name="Henrissat B."/>
            <person name="Kuo A."/>
            <person name="Liang C."/>
            <person name="Lipzen A."/>
            <person name="Lutzoni F."/>
            <person name="Magnuson J."/>
            <person name="Mondo S."/>
            <person name="Nolan M."/>
            <person name="Ohm R."/>
            <person name="Pangilinan J."/>
            <person name="Park H.-J."/>
            <person name="Ramirez L."/>
            <person name="Alfaro M."/>
            <person name="Sun H."/>
            <person name="Tritt A."/>
            <person name="Yoshinaga Y."/>
            <person name="Zwiers L.-H."/>
            <person name="Turgeon B."/>
            <person name="Goodwin S."/>
            <person name="Spatafora J."/>
            <person name="Crous P."/>
            <person name="Grigoriev I."/>
        </authorList>
    </citation>
    <scope>NUCLEOTIDE SEQUENCE</scope>
    <source>
        <strain evidence="2 4">CBS 304.34</strain>
    </source>
</reference>
<proteinExistence type="predicted"/>
<reference evidence="4" key="2">
    <citation type="submission" date="2020-04" db="EMBL/GenBank/DDBJ databases">
        <authorList>
            <consortium name="NCBI Genome Project"/>
        </authorList>
    </citation>
    <scope>NUCLEOTIDE SEQUENCE</scope>
    <source>
        <strain evidence="4">CBS 304.34</strain>
    </source>
</reference>
<evidence type="ECO:0000313" key="2">
    <source>
        <dbReference type="EMBL" id="KAF2803899.1"/>
    </source>
</evidence>
<dbReference type="GeneID" id="54463340"/>
<feature type="compositionally biased region" description="Basic and acidic residues" evidence="1">
    <location>
        <begin position="589"/>
        <end position="612"/>
    </location>
</feature>
<keyword evidence="3" id="KW-1185">Reference proteome</keyword>
<accession>A0A6A6Y5K1</accession>
<dbReference type="EMBL" id="MU003716">
    <property type="protein sequence ID" value="KAF2803899.1"/>
    <property type="molecule type" value="Genomic_DNA"/>
</dbReference>
<reference evidence="4" key="3">
    <citation type="submission" date="2025-04" db="UniProtKB">
        <authorList>
            <consortium name="RefSeq"/>
        </authorList>
    </citation>
    <scope>IDENTIFICATION</scope>
    <source>
        <strain evidence="4">CBS 304.34</strain>
    </source>
</reference>
<feature type="compositionally biased region" description="Basic and acidic residues" evidence="1">
    <location>
        <begin position="774"/>
        <end position="784"/>
    </location>
</feature>
<protein>
    <submittedName>
        <fullName evidence="2 4">Uncharacterized protein</fullName>
    </submittedName>
</protein>
<gene>
    <name evidence="2 4" type="ORF">BDZ99DRAFT_481872</name>
</gene>
<dbReference type="AlphaFoldDB" id="A0A6A6Y5K1"/>
<feature type="region of interest" description="Disordered" evidence="1">
    <location>
        <begin position="626"/>
        <end position="784"/>
    </location>
</feature>
<evidence type="ECO:0000313" key="4">
    <source>
        <dbReference type="RefSeq" id="XP_033570863.1"/>
    </source>
</evidence>
<organism evidence="2">
    <name type="scientific">Mytilinidion resinicola</name>
    <dbReference type="NCBI Taxonomy" id="574789"/>
    <lineage>
        <taxon>Eukaryota</taxon>
        <taxon>Fungi</taxon>
        <taxon>Dikarya</taxon>
        <taxon>Ascomycota</taxon>
        <taxon>Pezizomycotina</taxon>
        <taxon>Dothideomycetes</taxon>
        <taxon>Pleosporomycetidae</taxon>
        <taxon>Mytilinidiales</taxon>
        <taxon>Mytilinidiaceae</taxon>
        <taxon>Mytilinidion</taxon>
    </lineage>
</organism>
<feature type="region of interest" description="Disordered" evidence="1">
    <location>
        <begin position="1"/>
        <end position="63"/>
    </location>
</feature>
<dbReference type="RefSeq" id="XP_033570863.1">
    <property type="nucleotide sequence ID" value="XM_033722447.1"/>
</dbReference>
<feature type="region of interest" description="Disordered" evidence="1">
    <location>
        <begin position="512"/>
        <end position="535"/>
    </location>
</feature>
<feature type="compositionally biased region" description="Basic and acidic residues" evidence="1">
    <location>
        <begin position="698"/>
        <end position="722"/>
    </location>
</feature>
<feature type="compositionally biased region" description="Low complexity" evidence="1">
    <location>
        <begin position="393"/>
        <end position="403"/>
    </location>
</feature>
<feature type="compositionally biased region" description="Polar residues" evidence="1">
    <location>
        <begin position="735"/>
        <end position="748"/>
    </location>
</feature>
<name>A0A6A6Y5K1_9PEZI</name>
<evidence type="ECO:0000256" key="1">
    <source>
        <dbReference type="SAM" id="MobiDB-lite"/>
    </source>
</evidence>
<dbReference type="Proteomes" id="UP000504636">
    <property type="component" value="Unplaced"/>
</dbReference>
<feature type="compositionally biased region" description="Basic and acidic residues" evidence="1">
    <location>
        <begin position="307"/>
        <end position="370"/>
    </location>
</feature>
<feature type="region of interest" description="Disordered" evidence="1">
    <location>
        <begin position="124"/>
        <end position="212"/>
    </location>
</feature>
<feature type="compositionally biased region" description="Low complexity" evidence="1">
    <location>
        <begin position="636"/>
        <end position="654"/>
    </location>
</feature>
<feature type="region of interest" description="Disordered" evidence="1">
    <location>
        <begin position="307"/>
        <end position="409"/>
    </location>
</feature>
<evidence type="ECO:0000313" key="3">
    <source>
        <dbReference type="Proteomes" id="UP000504636"/>
    </source>
</evidence>